<dbReference type="RefSeq" id="WP_144414492.1">
    <property type="nucleotide sequence ID" value="NZ_CAUPKV010000008.1"/>
</dbReference>
<organism evidence="2 3">
    <name type="scientific">Bifidobacterium scardovii</name>
    <dbReference type="NCBI Taxonomy" id="158787"/>
    <lineage>
        <taxon>Bacteria</taxon>
        <taxon>Bacillati</taxon>
        <taxon>Actinomycetota</taxon>
        <taxon>Actinomycetes</taxon>
        <taxon>Bifidobacteriales</taxon>
        <taxon>Bifidobacteriaceae</taxon>
        <taxon>Bifidobacterium</taxon>
    </lineage>
</organism>
<evidence type="ECO:0000313" key="3">
    <source>
        <dbReference type="Proteomes" id="UP000029033"/>
    </source>
</evidence>
<keyword evidence="3" id="KW-1185">Reference proteome</keyword>
<dbReference type="GeneID" id="85167093"/>
<protein>
    <recommendedName>
        <fullName evidence="4">AbiEi antitoxin C-terminal domain-containing protein</fullName>
    </recommendedName>
</protein>
<comment type="caution">
    <text evidence="2">The sequence shown here is derived from an EMBL/GenBank/DDBJ whole genome shotgun (WGS) entry which is preliminary data.</text>
</comment>
<dbReference type="eggNOG" id="ENOG5031JNZ">
    <property type="taxonomic scope" value="Bacteria"/>
</dbReference>
<evidence type="ECO:0000256" key="1">
    <source>
        <dbReference type="SAM" id="MobiDB-lite"/>
    </source>
</evidence>
<feature type="region of interest" description="Disordered" evidence="1">
    <location>
        <begin position="1"/>
        <end position="62"/>
    </location>
</feature>
<feature type="compositionally biased region" description="Polar residues" evidence="1">
    <location>
        <begin position="1"/>
        <end position="10"/>
    </location>
</feature>
<name>A0A087D3G9_9BIFI</name>
<gene>
    <name evidence="2" type="ORF">BSCA_0406</name>
</gene>
<evidence type="ECO:0008006" key="4">
    <source>
        <dbReference type="Google" id="ProtNLM"/>
    </source>
</evidence>
<accession>A0A087D3G9</accession>
<evidence type="ECO:0000313" key="2">
    <source>
        <dbReference type="EMBL" id="KFI90069.1"/>
    </source>
</evidence>
<dbReference type="OrthoDB" id="3239634at2"/>
<dbReference type="Proteomes" id="UP000029033">
    <property type="component" value="Unassembled WGS sequence"/>
</dbReference>
<reference evidence="2 3" key="1">
    <citation type="submission" date="2014-03" db="EMBL/GenBank/DDBJ databases">
        <title>Genomics of Bifidobacteria.</title>
        <authorList>
            <person name="Ventura M."/>
            <person name="Milani C."/>
            <person name="Lugli G.A."/>
        </authorList>
    </citation>
    <scope>NUCLEOTIDE SEQUENCE [LARGE SCALE GENOMIC DNA]</scope>
    <source>
        <strain evidence="2 3">LMG 21589</strain>
    </source>
</reference>
<dbReference type="STRING" id="158787.BSCA_0406"/>
<proteinExistence type="predicted"/>
<sequence length="259" mass="27806">MTTDTTTPAQSPEPCDPHGAQRTVPAAGASSQRPAQCPTGMAAGPGGGTPQPAAPTPATGVTPYHARIDLSAPADDRPADKPLLDDRDLPGPLSMHLLTTLGTLSPLDDGSAYQTDQASTLYGRAMIIAHLAPRRTIACTFTAAWIWLGGPFPGTIDVISRSHYRSVVHGRAIRVFNRKSIPEHLIKIGRVCVTTPARTACDLALLPQHELEGADAGQLIDRLMAEYHVTPEACLKILDLNRYWPRAPFARNLFEKLEV</sequence>
<dbReference type="AlphaFoldDB" id="A0A087D3G9"/>
<dbReference type="EMBL" id="JGZO01000034">
    <property type="protein sequence ID" value="KFI90069.1"/>
    <property type="molecule type" value="Genomic_DNA"/>
</dbReference>